<accession>A0A379MQC9</accession>
<dbReference type="AlphaFoldDB" id="A0A379MQC9"/>
<evidence type="ECO:0000313" key="1">
    <source>
        <dbReference type="EMBL" id="SUE33723.1"/>
    </source>
</evidence>
<reference evidence="1 2" key="1">
    <citation type="submission" date="2018-06" db="EMBL/GenBank/DDBJ databases">
        <authorList>
            <consortium name="Pathogen Informatics"/>
            <person name="Doyle S."/>
        </authorList>
    </citation>
    <scope>NUCLEOTIDE SEQUENCE [LARGE SCALE GENOMIC DNA]</scope>
    <source>
        <strain evidence="1 2">NCTC11190</strain>
    </source>
</reference>
<proteinExistence type="predicted"/>
<gene>
    <name evidence="1" type="ORF">NCTC11190_00934</name>
</gene>
<dbReference type="Proteomes" id="UP000255233">
    <property type="component" value="Unassembled WGS sequence"/>
</dbReference>
<dbReference type="EMBL" id="UGVL01000001">
    <property type="protein sequence ID" value="SUE33723.1"/>
    <property type="molecule type" value="Genomic_DNA"/>
</dbReference>
<keyword evidence="2" id="KW-1185">Reference proteome</keyword>
<protein>
    <submittedName>
        <fullName evidence="1">Uncharacterized protein</fullName>
    </submittedName>
</protein>
<name>A0A379MQC9_9BACT</name>
<sequence>MTEVSGAEMSVAQLQAFAAESCGPTVGAEIYF</sequence>
<evidence type="ECO:0000313" key="2">
    <source>
        <dbReference type="Proteomes" id="UP000255233"/>
    </source>
</evidence>
<organism evidence="1 2">
    <name type="scientific">Rikenella microfusus</name>
    <dbReference type="NCBI Taxonomy" id="28139"/>
    <lineage>
        <taxon>Bacteria</taxon>
        <taxon>Pseudomonadati</taxon>
        <taxon>Bacteroidota</taxon>
        <taxon>Bacteroidia</taxon>
        <taxon>Bacteroidales</taxon>
        <taxon>Rikenellaceae</taxon>
        <taxon>Rikenella</taxon>
    </lineage>
</organism>